<feature type="compositionally biased region" description="Polar residues" evidence="1">
    <location>
        <begin position="81"/>
        <end position="93"/>
    </location>
</feature>
<keyword evidence="3" id="KW-1185">Reference proteome</keyword>
<reference evidence="2 3" key="1">
    <citation type="journal article" date="2023" name="Plants (Basel)">
        <title>Bridging the Gap: Combining Genomics and Transcriptomics Approaches to Understand Stylosanthes scabra, an Orphan Legume from the Brazilian Caatinga.</title>
        <authorList>
            <person name="Ferreira-Neto J.R.C."/>
            <person name="da Silva M.D."/>
            <person name="Binneck E."/>
            <person name="de Melo N.F."/>
            <person name="da Silva R.H."/>
            <person name="de Melo A.L.T.M."/>
            <person name="Pandolfi V."/>
            <person name="Bustamante F.O."/>
            <person name="Brasileiro-Vidal A.C."/>
            <person name="Benko-Iseppon A.M."/>
        </authorList>
    </citation>
    <scope>NUCLEOTIDE SEQUENCE [LARGE SCALE GENOMIC DNA]</scope>
    <source>
        <tissue evidence="2">Leaves</tissue>
    </source>
</reference>
<feature type="region of interest" description="Disordered" evidence="1">
    <location>
        <begin position="81"/>
        <end position="131"/>
    </location>
</feature>
<organism evidence="2 3">
    <name type="scientific">Stylosanthes scabra</name>
    <dbReference type="NCBI Taxonomy" id="79078"/>
    <lineage>
        <taxon>Eukaryota</taxon>
        <taxon>Viridiplantae</taxon>
        <taxon>Streptophyta</taxon>
        <taxon>Embryophyta</taxon>
        <taxon>Tracheophyta</taxon>
        <taxon>Spermatophyta</taxon>
        <taxon>Magnoliopsida</taxon>
        <taxon>eudicotyledons</taxon>
        <taxon>Gunneridae</taxon>
        <taxon>Pentapetalae</taxon>
        <taxon>rosids</taxon>
        <taxon>fabids</taxon>
        <taxon>Fabales</taxon>
        <taxon>Fabaceae</taxon>
        <taxon>Papilionoideae</taxon>
        <taxon>50 kb inversion clade</taxon>
        <taxon>dalbergioids sensu lato</taxon>
        <taxon>Dalbergieae</taxon>
        <taxon>Pterocarpus clade</taxon>
        <taxon>Stylosanthes</taxon>
    </lineage>
</organism>
<gene>
    <name evidence="2" type="ORF">PIB30_078560</name>
</gene>
<evidence type="ECO:0000256" key="1">
    <source>
        <dbReference type="SAM" id="MobiDB-lite"/>
    </source>
</evidence>
<feature type="compositionally biased region" description="Polar residues" evidence="1">
    <location>
        <begin position="107"/>
        <end position="119"/>
    </location>
</feature>
<dbReference type="EMBL" id="JASCZI010212537">
    <property type="protein sequence ID" value="MED6199719.1"/>
    <property type="molecule type" value="Genomic_DNA"/>
</dbReference>
<comment type="caution">
    <text evidence="2">The sequence shown here is derived from an EMBL/GenBank/DDBJ whole genome shotgun (WGS) entry which is preliminary data.</text>
</comment>
<dbReference type="Proteomes" id="UP001341840">
    <property type="component" value="Unassembled WGS sequence"/>
</dbReference>
<protein>
    <submittedName>
        <fullName evidence="2">Uncharacterized protein</fullName>
    </submittedName>
</protein>
<sequence length="131" mass="14233">MEKKFLFKLTVSQMNLSGLDPIYSVYNISDDEDLIRIYSSQGTLASQVAMDETVSGMLGSADVDSVLNNAGVVCLSKDSATESNFEDCSQTPGKNVDGESVPKPVTSLCSPKNQLSTNRTLRRGNAKRKFE</sequence>
<accession>A0ABU6XQR0</accession>
<proteinExistence type="predicted"/>
<evidence type="ECO:0000313" key="3">
    <source>
        <dbReference type="Proteomes" id="UP001341840"/>
    </source>
</evidence>
<name>A0ABU6XQR0_9FABA</name>
<evidence type="ECO:0000313" key="2">
    <source>
        <dbReference type="EMBL" id="MED6199719.1"/>
    </source>
</evidence>
<feature type="compositionally biased region" description="Basic residues" evidence="1">
    <location>
        <begin position="120"/>
        <end position="131"/>
    </location>
</feature>